<reference evidence="1" key="1">
    <citation type="submission" date="2020-09" db="EMBL/GenBank/DDBJ databases">
        <authorList>
            <person name="Kikuchi T."/>
        </authorList>
    </citation>
    <scope>NUCLEOTIDE SEQUENCE</scope>
    <source>
        <strain evidence="1">Ka4C1</strain>
    </source>
</reference>
<name>A0A7I8X518_BURXY</name>
<evidence type="ECO:0000313" key="2">
    <source>
        <dbReference type="Proteomes" id="UP000659654"/>
    </source>
</evidence>
<protein>
    <submittedName>
        <fullName evidence="1">(pine wood nematode) hypothetical protein</fullName>
    </submittedName>
</protein>
<sequence>MTIITVITVGSPTTMIIMTTIMENTTVTELIGIMTTTMPMGGMEIIPMIITRNKASTRETNLTGLVSTTVATKPMPLEMNGTPTTDMKLEMITDMMLALPMETNMVMPVTEAGDIMTDTMVITDTTGIKSIAGGKMTVFEA</sequence>
<dbReference type="Proteomes" id="UP000582659">
    <property type="component" value="Unassembled WGS sequence"/>
</dbReference>
<dbReference type="EMBL" id="CAJFDI010000005">
    <property type="protein sequence ID" value="CAD5231272.1"/>
    <property type="molecule type" value="Genomic_DNA"/>
</dbReference>
<keyword evidence="2" id="KW-1185">Reference proteome</keyword>
<organism evidence="1 2">
    <name type="scientific">Bursaphelenchus xylophilus</name>
    <name type="common">Pinewood nematode worm</name>
    <name type="synonym">Aphelenchoides xylophilus</name>
    <dbReference type="NCBI Taxonomy" id="6326"/>
    <lineage>
        <taxon>Eukaryota</taxon>
        <taxon>Metazoa</taxon>
        <taxon>Ecdysozoa</taxon>
        <taxon>Nematoda</taxon>
        <taxon>Chromadorea</taxon>
        <taxon>Rhabditida</taxon>
        <taxon>Tylenchina</taxon>
        <taxon>Tylenchomorpha</taxon>
        <taxon>Aphelenchoidea</taxon>
        <taxon>Aphelenchoididae</taxon>
        <taxon>Bursaphelenchus</taxon>
    </lineage>
</organism>
<evidence type="ECO:0000313" key="1">
    <source>
        <dbReference type="EMBL" id="CAD5231272.1"/>
    </source>
</evidence>
<gene>
    <name evidence="1" type="ORF">BXYJ_LOCUS11398</name>
</gene>
<comment type="caution">
    <text evidence="1">The sequence shown here is derived from an EMBL/GenBank/DDBJ whole genome shotgun (WGS) entry which is preliminary data.</text>
</comment>
<dbReference type="Proteomes" id="UP000659654">
    <property type="component" value="Unassembled WGS sequence"/>
</dbReference>
<accession>A0A7I8X518</accession>
<dbReference type="EMBL" id="CAJFCV020000005">
    <property type="protein sequence ID" value="CAG9122429.1"/>
    <property type="molecule type" value="Genomic_DNA"/>
</dbReference>
<proteinExistence type="predicted"/>
<dbReference type="AlphaFoldDB" id="A0A7I8X518"/>